<evidence type="ECO:0000256" key="1">
    <source>
        <dbReference type="SAM" id="Coils"/>
    </source>
</evidence>
<evidence type="ECO:0000256" key="2">
    <source>
        <dbReference type="SAM" id="Phobius"/>
    </source>
</evidence>
<feature type="transmembrane region" description="Helical" evidence="2">
    <location>
        <begin position="1533"/>
        <end position="1553"/>
    </location>
</feature>
<dbReference type="EMBL" id="FUZU01000001">
    <property type="protein sequence ID" value="SKC45881.1"/>
    <property type="molecule type" value="Genomic_DNA"/>
</dbReference>
<organism evidence="3 4">
    <name type="scientific">Ohtaekwangia koreensis</name>
    <dbReference type="NCBI Taxonomy" id="688867"/>
    <lineage>
        <taxon>Bacteria</taxon>
        <taxon>Pseudomonadati</taxon>
        <taxon>Bacteroidota</taxon>
        <taxon>Cytophagia</taxon>
        <taxon>Cytophagales</taxon>
        <taxon>Fulvivirgaceae</taxon>
        <taxon>Ohtaekwangia</taxon>
    </lineage>
</organism>
<feature type="transmembrane region" description="Helical" evidence="2">
    <location>
        <begin position="1500"/>
        <end position="1521"/>
    </location>
</feature>
<protein>
    <submittedName>
        <fullName evidence="3">Uncharacterized protein</fullName>
    </submittedName>
</protein>
<dbReference type="OrthoDB" id="1402101at2"/>
<dbReference type="STRING" id="688867.SAMN05660236_0715"/>
<evidence type="ECO:0000313" key="3">
    <source>
        <dbReference type="EMBL" id="SKC45881.1"/>
    </source>
</evidence>
<dbReference type="RefSeq" id="WP_079685317.1">
    <property type="nucleotide sequence ID" value="NZ_FUZU01000001.1"/>
</dbReference>
<keyword evidence="1" id="KW-0175">Coiled coil</keyword>
<sequence length="1675" mass="189781">MKPLSRRDFIKKSSLTTLGLAPVINALSQILNVPPPLTHVFVKYGYRLTLWRSLLNLDFYFVNFKKAGNSLVATYDQPEPYMIVKLPQQHIAEQSVNTSDVQPIPTWTAQTFIAGYSYLVFRVMFYEKNEVTIDLNEKELLNWNSSKFQLVIKPKFDESIFANRIQPKEGEHFLENSYPMGYIPTYEHGYNPDYVPKMDGDPITAIEAPWRLVISPRLPDQNRFRFNWEFSNTLAKNNHTELWLATLTIVPLPEIKTKKKSPPVSGENQAETDLDEVFQKMDVMFIGSPDHPHYSPEVGALSHFLPTAKNRQHLVSLYITHKLLARADKLAFSSLGISTFLDFKNTKVNGTSQLPDSQKIDLYTYKHLISFGRDEEVEVSRVILEKETGLKMLLIKTTKRRTTDGLSFLDYREYVMPLEIEKDYQHHVDSLETSKFNGPFRKVRFLETDPKRIIPLDNCFYETPPGGTNANANIVKIDCEWEGVFYPHFLDRQTNNETPLTFQFEVTDWHEQKHKVRKSIQAITCGIEQRFPNPNVALAPGELDIEIINKFFDSGTDDYEKVIGKINSSFNETLVLVTNLSEADKFKYTMSEQLKSLKDVCLRGVSQLQEKLFSNLVEFENIFTSAQDKFLKLLEQHKDEFKKYVTQESGNADDGIRNLESQKADLETKLNTTIKGTFNDLLRFNLEYKQAKEKLTTDISDVRTEVSKFPRNVPVVVKKAINQALTNLEPILTRLTAISRRISTAATAEAINNYMQGGAQLLLTEIDNIYKTETAAELETQKSALELLLTPTELKKFTESLNSISSRAALPTQWQSEIKSKYDNFLAAETQIRSDLSKIEISLRDLRGQIAQGAQASLALYYKLLEEFQETSECILSKCRILRAKIADPKKELMDPAFIVKLKSFLEEGTSLSIGYNEIKIELDEIVQKFNPYFQNPMAKIFVDELELLRAKIVNSFLDASFGFVRPFVTVEMPPNLREAYDNVLNFVTSVDTAINENALNIKNAILTYRSKIGYAINQIDDEVDDFINEELSALETDFIVLSGVLKEKSIPIIVGGIELQKKVIDFFHQYASIPELKQASVYIPAVCKLVNEEVAVGINYAKDYVTNQVDLYKLETKKNVSRVFAEIKDSSRAKIEGKIRNISEELGGIINPELPTELLSYLRDPKKIADELIPPDAKDALKDAMRGLEQIKNDVKQARDALKNVEHLAREKAEELEKEYRDKLKTYKDKVRSLPLVDDLVLIGQQAKEQWNDIRSFSPETYFKSLEAKLFGSITLKDILGLDFELPRLSPSKDAITYNFITKKLKSKDFGLFAFTTDTATQLQVYLNKNIKDRSYESFVKLTAFRLAIKLASEPILSIKFKEFEIKSNPSNPKKVNVKIDSVSFGGPLDFFAALAEKIKMPGSGLRILPSFNQLEVGYAFPIPGISSPAFNFTNMSFDVAVRIPYANATSVKAMLFDVGINRANNKFLISAGIFGGRGHFTMTASPHSLEKIDAAIEFGGYIGINLGIASGYVFLFAGIRLIYERSGDLTLVGYVICQGGVTVFGFISIYLTVELAMTYRRVDGQAALYGSASLTYSIKIGFFRTSFGISFSKQIMGAKGVAPPQDSQASILQINSESPYASTKDEPAEYLIIEDDDPVKSTTEVEQEKSNSFATTFSPKLWEEYCCTFDLHQ</sequence>
<proteinExistence type="predicted"/>
<name>A0A1T5J3H8_9BACT</name>
<keyword evidence="4" id="KW-1185">Reference proteome</keyword>
<evidence type="ECO:0000313" key="4">
    <source>
        <dbReference type="Proteomes" id="UP000190961"/>
    </source>
</evidence>
<keyword evidence="2" id="KW-0472">Membrane</keyword>
<accession>A0A1T5J3H8</accession>
<gene>
    <name evidence="3" type="ORF">SAMN05660236_0715</name>
</gene>
<reference evidence="3 4" key="1">
    <citation type="submission" date="2017-02" db="EMBL/GenBank/DDBJ databases">
        <authorList>
            <person name="Peterson S.W."/>
        </authorList>
    </citation>
    <scope>NUCLEOTIDE SEQUENCE [LARGE SCALE GENOMIC DNA]</scope>
    <source>
        <strain evidence="3 4">DSM 25262</strain>
    </source>
</reference>
<keyword evidence="2" id="KW-0812">Transmembrane</keyword>
<keyword evidence="2" id="KW-1133">Transmembrane helix</keyword>
<feature type="coiled-coil region" evidence="1">
    <location>
        <begin position="1179"/>
        <end position="1231"/>
    </location>
</feature>
<dbReference type="Proteomes" id="UP000190961">
    <property type="component" value="Unassembled WGS sequence"/>
</dbReference>